<keyword evidence="3" id="KW-1185">Reference proteome</keyword>
<dbReference type="InterPro" id="IPR007684">
    <property type="entry name" value="Znf_Ogr/Delta"/>
</dbReference>
<dbReference type="Proteomes" id="UP001246690">
    <property type="component" value="Chromosome"/>
</dbReference>
<dbReference type="Pfam" id="PF04606">
    <property type="entry name" value="Ogr_Delta"/>
    <property type="match status" value="1"/>
</dbReference>
<gene>
    <name evidence="2" type="ORF">RHD99_16820</name>
</gene>
<reference evidence="2 3" key="1">
    <citation type="submission" date="2023-09" db="EMBL/GenBank/DDBJ databases">
        <title>Buttiauxella selenatireducens sp. nov., isolated from the rhizosphere of Cardamine hupingshanesis.</title>
        <authorList>
            <person name="Zhang S."/>
            <person name="Xu Z."/>
            <person name="Wang H."/>
            <person name="Guo Y."/>
        </authorList>
    </citation>
    <scope>NUCLEOTIDE SEQUENCE [LARGE SCALE GENOMIC DNA]</scope>
    <source>
        <strain evidence="2 3">R73</strain>
    </source>
</reference>
<evidence type="ECO:0000313" key="3">
    <source>
        <dbReference type="Proteomes" id="UP001246690"/>
    </source>
</evidence>
<organism evidence="2 3">
    <name type="scientific">Buttiauxella selenatireducens</name>
    <dbReference type="NCBI Taxonomy" id="3073902"/>
    <lineage>
        <taxon>Bacteria</taxon>
        <taxon>Pseudomonadati</taxon>
        <taxon>Pseudomonadota</taxon>
        <taxon>Gammaproteobacteria</taxon>
        <taxon>Enterobacterales</taxon>
        <taxon>Enterobacteriaceae</taxon>
        <taxon>Buttiauxella</taxon>
    </lineage>
</organism>
<accession>A0ABY9SLB4</accession>
<proteinExistence type="predicted"/>
<feature type="domain" description="Zinc finger Ogr/Delta-type" evidence="1">
    <location>
        <begin position="3"/>
        <end position="48"/>
    </location>
</feature>
<protein>
    <submittedName>
        <fullName evidence="2">Ogr/Delta-like zinc finger family protein</fullName>
    </submittedName>
</protein>
<dbReference type="EMBL" id="CP133838">
    <property type="protein sequence ID" value="WMY76762.1"/>
    <property type="molecule type" value="Genomic_DNA"/>
</dbReference>
<evidence type="ECO:0000259" key="1">
    <source>
        <dbReference type="Pfam" id="PF04606"/>
    </source>
</evidence>
<sequence length="89" mass="10004">MICPLCGNSAHTRSSFQVSSNTKERYNQCQNINCSHTFITHETYVRSIATPKETNVVQPHPANSGQVAMSIEALPPFCRHQLRWGRVSC</sequence>
<name>A0ABY9SLB4_9ENTR</name>
<dbReference type="RefSeq" id="WP_309879190.1">
    <property type="nucleotide sequence ID" value="NZ_CP133838.1"/>
</dbReference>
<evidence type="ECO:0000313" key="2">
    <source>
        <dbReference type="EMBL" id="WMY76762.1"/>
    </source>
</evidence>